<name>A0A217EGN4_9GAMM</name>
<reference evidence="4" key="1">
    <citation type="submission" date="2017-06" db="EMBL/GenBank/DDBJ databases">
        <authorList>
            <person name="Varghese N."/>
            <person name="Submissions S."/>
        </authorList>
    </citation>
    <scope>NUCLEOTIDE SEQUENCE [LARGE SCALE GENOMIC DNA]</scope>
    <source>
        <strain evidence="4">ANC 5114</strain>
    </source>
</reference>
<organism evidence="3 4">
    <name type="scientific">Acinetobacter apis</name>
    <dbReference type="NCBI Taxonomy" id="1229165"/>
    <lineage>
        <taxon>Bacteria</taxon>
        <taxon>Pseudomonadati</taxon>
        <taxon>Pseudomonadota</taxon>
        <taxon>Gammaproteobacteria</taxon>
        <taxon>Moraxellales</taxon>
        <taxon>Moraxellaceae</taxon>
        <taxon>Acinetobacter</taxon>
    </lineage>
</organism>
<dbReference type="OrthoDB" id="6656643at2"/>
<comment type="similarity">
    <text evidence="1 2">Belongs to the RNase T2 family.</text>
</comment>
<dbReference type="GO" id="GO:0033897">
    <property type="term" value="F:ribonuclease T2 activity"/>
    <property type="evidence" value="ECO:0007669"/>
    <property type="project" value="InterPro"/>
</dbReference>
<dbReference type="InterPro" id="IPR036430">
    <property type="entry name" value="RNase_T2-like_sf"/>
</dbReference>
<dbReference type="InterPro" id="IPR001568">
    <property type="entry name" value="RNase_T2-like"/>
</dbReference>
<accession>A0A217EGN4</accession>
<dbReference type="Gene3D" id="3.90.730.10">
    <property type="entry name" value="Ribonuclease T2-like"/>
    <property type="match status" value="1"/>
</dbReference>
<evidence type="ECO:0000256" key="1">
    <source>
        <dbReference type="ARBA" id="ARBA00007469"/>
    </source>
</evidence>
<sequence length="221" mass="24445">MIKKQYSQSWVFQVVILFGGTLVCCLSVNTQAAKTPPLGYILHIQMTPAVCALDATQQKQRKCLEGYSLTIGSLVPENMDSECATTTSPTLPPLQAKVVANVIPDEPYRTQLWRTVGGCMQMNASQYFRTIINYAQNLKIPAVLTDSTSHSISKQSLENQFLSLNHGLPERGIHMTCQKEGRSTFLTHISVCYKTNGQFKNCPESVLASSCPNNFNVQGTY</sequence>
<dbReference type="Proteomes" id="UP000243463">
    <property type="component" value="Unassembled WGS sequence"/>
</dbReference>
<dbReference type="AlphaFoldDB" id="A0A217EGN4"/>
<gene>
    <name evidence="3" type="ORF">SAMN05444584_1308</name>
</gene>
<dbReference type="SUPFAM" id="SSF55895">
    <property type="entry name" value="Ribonuclease Rh-like"/>
    <property type="match status" value="1"/>
</dbReference>
<dbReference type="Pfam" id="PF00445">
    <property type="entry name" value="Ribonuclease_T2"/>
    <property type="match status" value="1"/>
</dbReference>
<evidence type="ECO:0000313" key="4">
    <source>
        <dbReference type="Proteomes" id="UP000243463"/>
    </source>
</evidence>
<dbReference type="GO" id="GO:0003723">
    <property type="term" value="F:RNA binding"/>
    <property type="evidence" value="ECO:0007669"/>
    <property type="project" value="InterPro"/>
</dbReference>
<evidence type="ECO:0000256" key="2">
    <source>
        <dbReference type="RuleBase" id="RU004328"/>
    </source>
</evidence>
<evidence type="ECO:0000313" key="3">
    <source>
        <dbReference type="EMBL" id="SNQ29360.1"/>
    </source>
</evidence>
<dbReference type="RefSeq" id="WP_088823417.1">
    <property type="nucleotide sequence ID" value="NZ_FZLN01000002.1"/>
</dbReference>
<protein>
    <submittedName>
        <fullName evidence="3">Ribonuclease T2</fullName>
    </submittedName>
</protein>
<dbReference type="EMBL" id="FZLN01000002">
    <property type="protein sequence ID" value="SNQ29360.1"/>
    <property type="molecule type" value="Genomic_DNA"/>
</dbReference>
<keyword evidence="4" id="KW-1185">Reference proteome</keyword>
<proteinExistence type="inferred from homology"/>